<name>A0ABN2S8G5_9ACTN</name>
<dbReference type="SUPFAM" id="SSF52777">
    <property type="entry name" value="CoA-dependent acyltransferases"/>
    <property type="match status" value="4"/>
</dbReference>
<organism evidence="6 7">
    <name type="scientific">Catenulispora subtropica</name>
    <dbReference type="NCBI Taxonomy" id="450798"/>
    <lineage>
        <taxon>Bacteria</taxon>
        <taxon>Bacillati</taxon>
        <taxon>Actinomycetota</taxon>
        <taxon>Actinomycetes</taxon>
        <taxon>Catenulisporales</taxon>
        <taxon>Catenulisporaceae</taxon>
        <taxon>Catenulispora</taxon>
    </lineage>
</organism>
<dbReference type="PANTHER" id="PTHR45527:SF1">
    <property type="entry name" value="FATTY ACID SYNTHASE"/>
    <property type="match status" value="1"/>
</dbReference>
<dbReference type="InterPro" id="IPR006162">
    <property type="entry name" value="Ppantetheine_attach_site"/>
</dbReference>
<comment type="caution">
    <text evidence="6">The sequence shown here is derived from an EMBL/GenBank/DDBJ whole genome shotgun (WGS) entry which is preliminary data.</text>
</comment>
<dbReference type="PROSITE" id="PS50075">
    <property type="entry name" value="CARRIER"/>
    <property type="match status" value="2"/>
</dbReference>
<dbReference type="InterPro" id="IPR045851">
    <property type="entry name" value="AMP-bd_C_sf"/>
</dbReference>
<dbReference type="Gene3D" id="3.30.559.10">
    <property type="entry name" value="Chloramphenicol acetyltransferase-like domain"/>
    <property type="match status" value="2"/>
</dbReference>
<comment type="cofactor">
    <cofactor evidence="1">
        <name>pantetheine 4'-phosphate</name>
        <dbReference type="ChEBI" id="CHEBI:47942"/>
    </cofactor>
</comment>
<dbReference type="Pfam" id="PF00668">
    <property type="entry name" value="Condensation"/>
    <property type="match status" value="2"/>
</dbReference>
<reference evidence="6 7" key="1">
    <citation type="journal article" date="2019" name="Int. J. Syst. Evol. Microbiol.">
        <title>The Global Catalogue of Microorganisms (GCM) 10K type strain sequencing project: providing services to taxonomists for standard genome sequencing and annotation.</title>
        <authorList>
            <consortium name="The Broad Institute Genomics Platform"/>
            <consortium name="The Broad Institute Genome Sequencing Center for Infectious Disease"/>
            <person name="Wu L."/>
            <person name="Ma J."/>
        </authorList>
    </citation>
    <scope>NUCLEOTIDE SEQUENCE [LARGE SCALE GENOMIC DNA]</scope>
    <source>
        <strain evidence="6 7">JCM 16013</strain>
    </source>
</reference>
<dbReference type="SUPFAM" id="SSF51735">
    <property type="entry name" value="NAD(P)-binding Rossmann-fold domains"/>
    <property type="match status" value="1"/>
</dbReference>
<dbReference type="PANTHER" id="PTHR45527">
    <property type="entry name" value="NONRIBOSOMAL PEPTIDE SYNTHETASE"/>
    <property type="match status" value="1"/>
</dbReference>
<keyword evidence="2" id="KW-0596">Phosphopantetheine</keyword>
<accession>A0ABN2S8G5</accession>
<dbReference type="PROSITE" id="PS00455">
    <property type="entry name" value="AMP_BINDING"/>
    <property type="match status" value="2"/>
</dbReference>
<dbReference type="Gene3D" id="3.30.559.30">
    <property type="entry name" value="Nonribosomal peptide synthetase, condensation domain"/>
    <property type="match status" value="2"/>
</dbReference>
<dbReference type="InterPro" id="IPR001242">
    <property type="entry name" value="Condensation_dom"/>
</dbReference>
<dbReference type="SUPFAM" id="SSF47336">
    <property type="entry name" value="ACP-like"/>
    <property type="match status" value="2"/>
</dbReference>
<dbReference type="Gene3D" id="1.10.1200.10">
    <property type="entry name" value="ACP-like"/>
    <property type="match status" value="2"/>
</dbReference>
<dbReference type="InterPro" id="IPR013120">
    <property type="entry name" value="FAR_NAD-bd"/>
</dbReference>
<gene>
    <name evidence="6" type="ORF">GCM10009838_49620</name>
</gene>
<evidence type="ECO:0000259" key="5">
    <source>
        <dbReference type="PROSITE" id="PS50075"/>
    </source>
</evidence>
<dbReference type="NCBIfam" id="TIGR01746">
    <property type="entry name" value="Thioester-redct"/>
    <property type="match status" value="1"/>
</dbReference>
<evidence type="ECO:0000313" key="7">
    <source>
        <dbReference type="Proteomes" id="UP001499854"/>
    </source>
</evidence>
<dbReference type="Gene3D" id="2.30.38.10">
    <property type="entry name" value="Luciferase, Domain 3"/>
    <property type="match status" value="2"/>
</dbReference>
<dbReference type="Pfam" id="PF07993">
    <property type="entry name" value="NAD_binding_4"/>
    <property type="match status" value="1"/>
</dbReference>
<feature type="domain" description="Carrier" evidence="5">
    <location>
        <begin position="980"/>
        <end position="1055"/>
    </location>
</feature>
<dbReference type="SUPFAM" id="SSF56801">
    <property type="entry name" value="Acetyl-CoA synthetase-like"/>
    <property type="match status" value="2"/>
</dbReference>
<keyword evidence="3" id="KW-0597">Phosphoprotein</keyword>
<dbReference type="SMART" id="SM00823">
    <property type="entry name" value="PKS_PP"/>
    <property type="match status" value="2"/>
</dbReference>
<dbReference type="EMBL" id="BAAAQM010000029">
    <property type="protein sequence ID" value="GAA1982229.1"/>
    <property type="molecule type" value="Genomic_DNA"/>
</dbReference>
<dbReference type="InterPro" id="IPR020806">
    <property type="entry name" value="PKS_PP-bd"/>
</dbReference>
<dbReference type="PROSITE" id="PS00012">
    <property type="entry name" value="PHOSPHOPANTETHEINE"/>
    <property type="match status" value="2"/>
</dbReference>
<dbReference type="Proteomes" id="UP001499854">
    <property type="component" value="Unassembled WGS sequence"/>
</dbReference>
<dbReference type="InterPro" id="IPR025110">
    <property type="entry name" value="AMP-bd_C"/>
</dbReference>
<dbReference type="InterPro" id="IPR023213">
    <property type="entry name" value="CAT-like_dom_sf"/>
</dbReference>
<protein>
    <recommendedName>
        <fullName evidence="5">Carrier domain-containing protein</fullName>
    </recommendedName>
</protein>
<dbReference type="InterPro" id="IPR010071">
    <property type="entry name" value="AA_adenyl_dom"/>
</dbReference>
<dbReference type="InterPro" id="IPR000873">
    <property type="entry name" value="AMP-dep_synth/lig_dom"/>
</dbReference>
<dbReference type="InterPro" id="IPR036736">
    <property type="entry name" value="ACP-like_sf"/>
</dbReference>
<feature type="domain" description="Carrier" evidence="5">
    <location>
        <begin position="2045"/>
        <end position="2120"/>
    </location>
</feature>
<dbReference type="InterPro" id="IPR009081">
    <property type="entry name" value="PP-bd_ACP"/>
</dbReference>
<dbReference type="CDD" id="cd19540">
    <property type="entry name" value="LCL_NRPS-like"/>
    <property type="match status" value="2"/>
</dbReference>
<keyword evidence="7" id="KW-1185">Reference proteome</keyword>
<evidence type="ECO:0000256" key="2">
    <source>
        <dbReference type="ARBA" id="ARBA00022450"/>
    </source>
</evidence>
<dbReference type="InterPro" id="IPR010080">
    <property type="entry name" value="Thioester_reductase-like_dom"/>
</dbReference>
<dbReference type="Gene3D" id="3.40.50.980">
    <property type="match status" value="4"/>
</dbReference>
<evidence type="ECO:0000256" key="3">
    <source>
        <dbReference type="ARBA" id="ARBA00022553"/>
    </source>
</evidence>
<dbReference type="Gene3D" id="3.40.50.720">
    <property type="entry name" value="NAD(P)-binding Rossmann-like Domain"/>
    <property type="match status" value="1"/>
</dbReference>
<dbReference type="CDD" id="cd17651">
    <property type="entry name" value="A_NRPS_VisG_like"/>
    <property type="match status" value="2"/>
</dbReference>
<dbReference type="Gene3D" id="3.30.300.30">
    <property type="match status" value="2"/>
</dbReference>
<dbReference type="Pfam" id="PF00550">
    <property type="entry name" value="PP-binding"/>
    <property type="match status" value="2"/>
</dbReference>
<evidence type="ECO:0000256" key="4">
    <source>
        <dbReference type="ARBA" id="ARBA00022598"/>
    </source>
</evidence>
<proteinExistence type="predicted"/>
<dbReference type="InterPro" id="IPR036291">
    <property type="entry name" value="NAD(P)-bd_dom_sf"/>
</dbReference>
<dbReference type="CDD" id="cd05235">
    <property type="entry name" value="SDR_e1"/>
    <property type="match status" value="1"/>
</dbReference>
<evidence type="ECO:0000256" key="1">
    <source>
        <dbReference type="ARBA" id="ARBA00001957"/>
    </source>
</evidence>
<dbReference type="InterPro" id="IPR020845">
    <property type="entry name" value="AMP-binding_CS"/>
</dbReference>
<dbReference type="Pfam" id="PF13193">
    <property type="entry name" value="AMP-binding_C"/>
    <property type="match status" value="2"/>
</dbReference>
<evidence type="ECO:0000313" key="6">
    <source>
        <dbReference type="EMBL" id="GAA1982229.1"/>
    </source>
</evidence>
<sequence length="2541" mass="274328">MTELSYAQRRLWFLDQAEGPSGAYNVPVALRVSGPVDPEALRAALRDVVVRHEPLRSFFPGRAGEPERSVLAPEDCAPELTVTDLAEADLAAMLMTEQARPFDLSIDLPMRAKLFRIAADEYVLSLVIHHIATDAWSDQPLLRDLSEAYAQRLRGEEPEFRPLAVDYTDYALWQRDLLGDPDDAASLAARQLGYWRTTLADLPEELELGRDRPRQGESGHHRAGTVRFRIGASVHTALAERARSVGASTFMAVQAALAAVLSRLGAGEDIVLGTVVTGRSDEALEDLVGFFVNTLPLRTDVSGDPRFTELVKRVRAADLGAFGHQDVPFDMVVEAVNPPRSPGRHPLFQVMFGWQPDTVAGADGAFPGLRTETVAVNGAVAKFDLTFGVTELSGNAGLRGAIEYDTELFDRETVETLAARLVRFLEAVAAQPDLRVRDVDLLGERERALVLRDWQGVEKALEAEGLPGMFTDQVGRTPATIAVEASDAVWSYADLNERANRLAHLLLARGAGPECRVAVMVPRSAALVSVMLGVFKAGAVYLPIDSEYPADRVAYILADAQPSLVVTVEDFVDRFPGYETIVLDRADTIGDLERRPVSDPAVADLSASLTPDSPAYIIYTSGSTGRPKGVLVTALVLMNLLSWQAAEIPAKPGARVSQFSAISFDAYEQEILSALFTGRTVVVPPEDVRRDPAALALWLDRQGITEFFAPDLVVRAVYQAAREQDVALDRLEAVMQGGEPLHLTDDVREFHRRRPKVVLHNHYGPSETHVITGLTLPRDRERWPAVAPIGHPLWNCQTYVLDTELRPVPVGVTGELYLAGANLARGYLGRPGLTAQRFVANPFGGPGNRMYRTGDLVKWDRQGRLVFAGRVDDQVKIRGVRVEPGEIDAVLCRHPAVAKAATLVREDLPGDRRLVSYVVPAGTERPQPAELRAHVAAILPPAIVPSAFVVLDVLPLNSNGKLHRQALPAPEYETAAGSQHPATPIEIGLCRLFAEVLGVSRVGVDDSFFELGGHSLLAATLAARVRAEYGVEFGVRSVFEVPTPSAMAARLGTIPAAKDAGRPLGPVERPSRIPLSSAQRRLWFIEQLEGPSPLYNLPLVLELIGPVDAPALRDAVGDLMMRHESLRTVFESAEGEPYQRILPASGVRPDFHVQSVDSSQLRAGITRACEYVFDISTRPPLRAELLSAGPREHVLVLLVHHIVADGSSFGPLSRDLARAYSARTRGESPDWAPLPLQYADYTLWQHERLGAEDDPDSVLAAQSTYWRRMLNGLPEELTLPADRPRPAVAGHRGDVVLFDVGAVTRERVEELARAQDATVFMVLQAALAVLLNRLGAGSDIPVGTAVAGRAEPAMENLIGFFVNTLVLRTDTSGEVTFGELVARVREADLAAFHHQDLPFERLVELLNPARSRGRHPLFQVMLLYRNTADPEYAMTGLTVREVADVGEGTAKFDLLFGFEPDPETGGLRGALEFAADLFDRSTAQAIADRLGALLTVLAAEPGTPVSEVDVLRPDERAELPRLENGPVRELSAHTWPEMFAAQVRRTPHQPAVEYGDEMLSYQELADRANRLARLLVEQGVGPDRIVAVALPKSVDLIVGIVATLVAGSAYLPLDVAYPPERLAYMLQDADPVLVLTDRQQADRLPVGSGPRLLIDEALTSRYSPKPVGDQDRTSPLTPEHLAYVIYTSGSTGRPKGVAMRGGALANLVAWHAQAVPPGPGSRVAQFTAISFDVSVQEILGTLAIGACLVVPPEEVRREPARLAQWLRDRRVSELFAPDLVIDAIYEAAAEAGLDLAELADVAQAGEALMLSERLARFHGQPGHRLHNHYGPTEAHVVTAYSVPADPGDWPPAAPIGRPVWNTGAYVLDDRLRQVPAGVVGELYISGAGLARGYLRRPGLTAHRFVACPFGAPGERMYRTGDLVIRRADGELVFRGRVDDQVKIRGLRVELGEVRAAVDTAAGVAQSAVIVREDPAGGKQIVAYVVAEPGAEPDQDSVRRHVAGVLPQHMVPTAVVALEALPRTVNGKLDRAALPEPQPRVGGVDRELSDLERVLSEIFSQTLGLEHVGPDDGFFDLGGHSLLAARLVWRIGERLGTRPALSAVFEHDSVAALAAHLAAGGETAGTAEPSGADLLADAVLDPGIVPSGGLVGRTERPSAVLLTGATGFVGAFILRETLEQTDAVVHCLVRAGDAEAGFARIRSAMRQYGCWDDRWTNRVVAVPGDLAARRFGLTELEFDDLGARIDVIFHNGARVNHAEPYALLKPANVVGTAEVLRLAARSRVKPVHYVSTVGVLAARDGDPDVLPEGWVSDPDLLGHSAYAQSKWVAESLIRQASERGIPTATYRLSRVVGDSRSGAVSTHDALWHYVRACVAIGARPEWETSDADLDNMAPVDVVARAFVHLAVQCGATGRVVNLTGPQSARWDDVLDYVESAGYRLEPMPAGRWNQRVELAARAGGPDGVASLTAVAVLSEGHGDSQGRLPTDYARDGLVAGLAGSGVRFPVVDEASVRRSVEWLAGTGFLPPAVLAAPVVAGVEAGR</sequence>
<dbReference type="Pfam" id="PF00501">
    <property type="entry name" value="AMP-binding"/>
    <property type="match status" value="2"/>
</dbReference>
<dbReference type="NCBIfam" id="TIGR01733">
    <property type="entry name" value="AA-adenyl-dom"/>
    <property type="match status" value="2"/>
</dbReference>
<keyword evidence="4" id="KW-0436">Ligase</keyword>